<evidence type="ECO:0000313" key="1">
    <source>
        <dbReference type="EMBL" id="MED6221034.1"/>
    </source>
</evidence>
<proteinExistence type="predicted"/>
<dbReference type="EMBL" id="JASCZI010272210">
    <property type="protein sequence ID" value="MED6221034.1"/>
    <property type="molecule type" value="Genomic_DNA"/>
</dbReference>
<name>A0ABU6ZGG0_9FABA</name>
<protein>
    <submittedName>
        <fullName evidence="1">Uncharacterized protein</fullName>
    </submittedName>
</protein>
<keyword evidence="2" id="KW-1185">Reference proteome</keyword>
<comment type="caution">
    <text evidence="1">The sequence shown here is derived from an EMBL/GenBank/DDBJ whole genome shotgun (WGS) entry which is preliminary data.</text>
</comment>
<evidence type="ECO:0000313" key="2">
    <source>
        <dbReference type="Proteomes" id="UP001341840"/>
    </source>
</evidence>
<accession>A0ABU6ZGG0</accession>
<sequence length="126" mass="14559">MDNEIQINQKLSLKQISNFPSSSYSPSICLCGYQEPSQKSSSDIAHRREQRCRKQEQFFIVYEEIDKVVLQLFFQMAKKRSADVFSSKADEDIMFDSRTSKEEEEDDAIENLGDSIARGIFNTVML</sequence>
<organism evidence="1 2">
    <name type="scientific">Stylosanthes scabra</name>
    <dbReference type="NCBI Taxonomy" id="79078"/>
    <lineage>
        <taxon>Eukaryota</taxon>
        <taxon>Viridiplantae</taxon>
        <taxon>Streptophyta</taxon>
        <taxon>Embryophyta</taxon>
        <taxon>Tracheophyta</taxon>
        <taxon>Spermatophyta</taxon>
        <taxon>Magnoliopsida</taxon>
        <taxon>eudicotyledons</taxon>
        <taxon>Gunneridae</taxon>
        <taxon>Pentapetalae</taxon>
        <taxon>rosids</taxon>
        <taxon>fabids</taxon>
        <taxon>Fabales</taxon>
        <taxon>Fabaceae</taxon>
        <taxon>Papilionoideae</taxon>
        <taxon>50 kb inversion clade</taxon>
        <taxon>dalbergioids sensu lato</taxon>
        <taxon>Dalbergieae</taxon>
        <taxon>Pterocarpus clade</taxon>
        <taxon>Stylosanthes</taxon>
    </lineage>
</organism>
<dbReference type="Proteomes" id="UP001341840">
    <property type="component" value="Unassembled WGS sequence"/>
</dbReference>
<gene>
    <name evidence="1" type="ORF">PIB30_050617</name>
</gene>
<reference evidence="1 2" key="1">
    <citation type="journal article" date="2023" name="Plants (Basel)">
        <title>Bridging the Gap: Combining Genomics and Transcriptomics Approaches to Understand Stylosanthes scabra, an Orphan Legume from the Brazilian Caatinga.</title>
        <authorList>
            <person name="Ferreira-Neto J.R.C."/>
            <person name="da Silva M.D."/>
            <person name="Binneck E."/>
            <person name="de Melo N.F."/>
            <person name="da Silva R.H."/>
            <person name="de Melo A.L.T.M."/>
            <person name="Pandolfi V."/>
            <person name="Bustamante F.O."/>
            <person name="Brasileiro-Vidal A.C."/>
            <person name="Benko-Iseppon A.M."/>
        </authorList>
    </citation>
    <scope>NUCLEOTIDE SEQUENCE [LARGE SCALE GENOMIC DNA]</scope>
    <source>
        <tissue evidence="1">Leaves</tissue>
    </source>
</reference>